<dbReference type="EMBL" id="JAKLMC020000015">
    <property type="protein sequence ID" value="KAK5952425.1"/>
    <property type="molecule type" value="Genomic_DNA"/>
</dbReference>
<dbReference type="Proteomes" id="UP001316803">
    <property type="component" value="Unassembled WGS sequence"/>
</dbReference>
<accession>A0AAN8EM40</accession>
<comment type="caution">
    <text evidence="2">The sequence shown here is derived from an EMBL/GenBank/DDBJ whole genome shotgun (WGS) entry which is preliminary data.</text>
</comment>
<dbReference type="AlphaFoldDB" id="A0AAN8EM40"/>
<feature type="compositionally biased region" description="Basic and acidic residues" evidence="1">
    <location>
        <begin position="1"/>
        <end position="12"/>
    </location>
</feature>
<evidence type="ECO:0000256" key="1">
    <source>
        <dbReference type="SAM" id="MobiDB-lite"/>
    </source>
</evidence>
<reference evidence="2 3" key="1">
    <citation type="submission" date="2022-12" db="EMBL/GenBank/DDBJ databases">
        <title>Genomic features and morphological characterization of a novel Knufia sp. strain isolated from spacecraft assembly facility.</title>
        <authorList>
            <person name="Teixeira M."/>
            <person name="Chander A.M."/>
            <person name="Stajich J.E."/>
            <person name="Venkateswaran K."/>
        </authorList>
    </citation>
    <scope>NUCLEOTIDE SEQUENCE [LARGE SCALE GENOMIC DNA]</scope>
    <source>
        <strain evidence="2 3">FJI-L2-BK-P2</strain>
    </source>
</reference>
<sequence>MDGKKEVADLKSHAGGTGNDKQASQVGSPEVQAKVDGTIKDVEKKTGTTVGEPEKQAIYDGIATGAPSAEE</sequence>
<keyword evidence="3" id="KW-1185">Reference proteome</keyword>
<protein>
    <submittedName>
        <fullName evidence="2">Uncharacterized protein</fullName>
    </submittedName>
</protein>
<evidence type="ECO:0000313" key="3">
    <source>
        <dbReference type="Proteomes" id="UP001316803"/>
    </source>
</evidence>
<proteinExistence type="predicted"/>
<gene>
    <name evidence="2" type="ORF">OHC33_006468</name>
</gene>
<organism evidence="2 3">
    <name type="scientific">Knufia fluminis</name>
    <dbReference type="NCBI Taxonomy" id="191047"/>
    <lineage>
        <taxon>Eukaryota</taxon>
        <taxon>Fungi</taxon>
        <taxon>Dikarya</taxon>
        <taxon>Ascomycota</taxon>
        <taxon>Pezizomycotina</taxon>
        <taxon>Eurotiomycetes</taxon>
        <taxon>Chaetothyriomycetidae</taxon>
        <taxon>Chaetothyriales</taxon>
        <taxon>Trichomeriaceae</taxon>
        <taxon>Knufia</taxon>
    </lineage>
</organism>
<feature type="region of interest" description="Disordered" evidence="1">
    <location>
        <begin position="1"/>
        <end position="38"/>
    </location>
</feature>
<name>A0AAN8EM40_9EURO</name>
<evidence type="ECO:0000313" key="2">
    <source>
        <dbReference type="EMBL" id="KAK5952425.1"/>
    </source>
</evidence>